<organism evidence="3 4">
    <name type="scientific">Chaetomium globosum (strain ATCC 6205 / CBS 148.51 / DSM 1962 / NBRC 6347 / NRRL 1970)</name>
    <name type="common">Soil fungus</name>
    <dbReference type="NCBI Taxonomy" id="306901"/>
    <lineage>
        <taxon>Eukaryota</taxon>
        <taxon>Fungi</taxon>
        <taxon>Dikarya</taxon>
        <taxon>Ascomycota</taxon>
        <taxon>Pezizomycotina</taxon>
        <taxon>Sordariomycetes</taxon>
        <taxon>Sordariomycetidae</taxon>
        <taxon>Sordariales</taxon>
        <taxon>Chaetomiaceae</taxon>
        <taxon>Chaetomium</taxon>
    </lineage>
</organism>
<name>Q2H1B6_CHAGB</name>
<keyword evidence="4" id="KW-1185">Reference proteome</keyword>
<dbReference type="HOGENOM" id="CLU_542905_0_0_1"/>
<dbReference type="GeneID" id="4392557"/>
<feature type="region of interest" description="Disordered" evidence="1">
    <location>
        <begin position="1"/>
        <end position="49"/>
    </location>
</feature>
<feature type="compositionally biased region" description="Polar residues" evidence="1">
    <location>
        <begin position="1"/>
        <end position="16"/>
    </location>
</feature>
<feature type="region of interest" description="Disordered" evidence="1">
    <location>
        <begin position="100"/>
        <end position="138"/>
    </location>
</feature>
<dbReference type="eggNOG" id="ENOG502SNA3">
    <property type="taxonomic scope" value="Eukaryota"/>
</dbReference>
<evidence type="ECO:0000259" key="2">
    <source>
        <dbReference type="Pfam" id="PF18142"/>
    </source>
</evidence>
<evidence type="ECO:0000313" key="4">
    <source>
        <dbReference type="Proteomes" id="UP000001056"/>
    </source>
</evidence>
<dbReference type="VEuPathDB" id="FungiDB:CHGG_04430"/>
<proteinExistence type="predicted"/>
<gene>
    <name evidence="3" type="ORF">CHGG_04430</name>
</gene>
<dbReference type="NCBIfam" id="NF033635">
    <property type="entry name" value="SLATT_fungal"/>
    <property type="match status" value="1"/>
</dbReference>
<dbReference type="InParanoid" id="Q2H1B6"/>
<dbReference type="PANTHER" id="PTHR38793">
    <property type="entry name" value="SLATT_FUNGAL DOMAIN-CONTAINING PROTEIN-RELATED"/>
    <property type="match status" value="1"/>
</dbReference>
<dbReference type="RefSeq" id="XP_001223644.1">
    <property type="nucleotide sequence ID" value="XM_001223643.1"/>
</dbReference>
<reference evidence="4" key="1">
    <citation type="journal article" date="2015" name="Genome Announc.">
        <title>Draft genome sequence of the cellulolytic fungus Chaetomium globosum.</title>
        <authorList>
            <person name="Cuomo C.A."/>
            <person name="Untereiner W.A."/>
            <person name="Ma L.-J."/>
            <person name="Grabherr M."/>
            <person name="Birren B.W."/>
        </authorList>
    </citation>
    <scope>NUCLEOTIDE SEQUENCE [LARGE SCALE GENOMIC DNA]</scope>
    <source>
        <strain evidence="4">ATCC 6205 / CBS 148.51 / DSM 1962 / NBRC 6347 / NRRL 1970</strain>
    </source>
</reference>
<dbReference type="EMBL" id="CH408032">
    <property type="protein sequence ID" value="EAQ87811.1"/>
    <property type="molecule type" value="Genomic_DNA"/>
</dbReference>
<dbReference type="InterPro" id="IPR041622">
    <property type="entry name" value="SLATT_fungi"/>
</dbReference>
<feature type="region of interest" description="Disordered" evidence="1">
    <location>
        <begin position="288"/>
        <end position="311"/>
    </location>
</feature>
<dbReference type="Proteomes" id="UP000001056">
    <property type="component" value="Unassembled WGS sequence"/>
</dbReference>
<dbReference type="AlphaFoldDB" id="Q2H1B6"/>
<dbReference type="OrthoDB" id="4472872at2759"/>
<dbReference type="PANTHER" id="PTHR38793:SF3">
    <property type="entry name" value="SMODS AND SLOG-ASSOCIATING 2TM EFFECTOR DOMAIN-CONTAINING PROTEIN"/>
    <property type="match status" value="1"/>
</dbReference>
<sequence>MSAPQPTTFSPASPTNFHAPAVGLSSPAPDTEPPGSAGGGSTVIGSSSIDHQTPIGLGLQNTGLPKTDIELAIWGSPAGLHMRRPNDENLAIFQRAVGINSNSNSNRDSSSGSNSNNRNRNSNNRPAPPTTDAASLEAGQQHIETPAIPAAPAAPAAALEKGCRPGSIYAAARAEIVIGASLTALGPSAGSYVLAITLLGALNTVVAGLLALIKGQGLPDRLYHDRAEFKRVQDWIEQTEALLAVGVIGRDRKEVGLLVQTAFKKYNAAKHCEESNLPENYVRLSEPAQAGRPVSQGSQGPPGHPFPEFPSGAGALPSRSLLLIRQNRHAVGDALDLVLREPAAAPAIRQGVPESALGHLDAVGTLAKQIQRVDSADGKGKVVTCILAGRSPVNPRAAFGADDTLAPGAGAVNLEVVSRGGELEVDASRNDCVATEEEATALPAALGALAVAGLHIGCQGNEEAMMAMAVDLFELWCLERLERTLMKNSTELSRVSEAARGR</sequence>
<dbReference type="Pfam" id="PF18142">
    <property type="entry name" value="SLATT_fungal"/>
    <property type="match status" value="1"/>
</dbReference>
<feature type="domain" description="SMODS and SLOG-associating 2TM effector" evidence="2">
    <location>
        <begin position="168"/>
        <end position="270"/>
    </location>
</feature>
<protein>
    <recommendedName>
        <fullName evidence="2">SMODS and SLOG-associating 2TM effector domain-containing protein</fullName>
    </recommendedName>
</protein>
<evidence type="ECO:0000256" key="1">
    <source>
        <dbReference type="SAM" id="MobiDB-lite"/>
    </source>
</evidence>
<accession>Q2H1B6</accession>
<feature type="compositionally biased region" description="Low complexity" evidence="1">
    <location>
        <begin position="100"/>
        <end position="125"/>
    </location>
</feature>
<evidence type="ECO:0000313" key="3">
    <source>
        <dbReference type="EMBL" id="EAQ87811.1"/>
    </source>
</evidence>